<evidence type="ECO:0000256" key="2">
    <source>
        <dbReference type="ARBA" id="ARBA00023002"/>
    </source>
</evidence>
<dbReference type="AlphaFoldDB" id="G7E991"/>
<dbReference type="PRINTS" id="PR00081">
    <property type="entry name" value="GDHRDH"/>
</dbReference>
<comment type="caution">
    <text evidence="3">The sequence shown here is derived from an EMBL/GenBank/DDBJ whole genome shotgun (WGS) entry which is preliminary data.</text>
</comment>
<sequence length="278" mass="28803">MLVADKVWYVTGGASGLGAATVAELVKQGGHVVCMDLDEELGEKLAKTFQTTVIFHKTDVRSEEHVVGAMRAADKAFKGKKTGGVIACAGVGMVGKTVNTDGTPASLEVFQTLVDINLVGTYNVARLIAAKIVSEYPPPGKPENLDAMDAVPDEIPGAVNEDRGVIILTASVAGAEGQIGQGAYAASKGGVLGLALPMARDLARYGIRVMVIAPGLFSTAMGNSTPPKAKAAILHSTEYPPRLGRAEEFAHLSLAIIGNPMLNGSVIRIDGATRNGKL</sequence>
<dbReference type="OrthoDB" id="1274115at2759"/>
<dbReference type="eggNOG" id="KOG1199">
    <property type="taxonomic scope" value="Eukaryota"/>
</dbReference>
<dbReference type="PANTHER" id="PTHR43658:SF8">
    <property type="entry name" value="17-BETA-HYDROXYSTEROID DEHYDROGENASE 14-RELATED"/>
    <property type="match status" value="1"/>
</dbReference>
<dbReference type="Gene3D" id="3.40.50.720">
    <property type="entry name" value="NAD(P)-binding Rossmann-like Domain"/>
    <property type="match status" value="1"/>
</dbReference>
<evidence type="ECO:0000313" key="3">
    <source>
        <dbReference type="EMBL" id="GAA99210.1"/>
    </source>
</evidence>
<dbReference type="InterPro" id="IPR036291">
    <property type="entry name" value="NAD(P)-bd_dom_sf"/>
</dbReference>
<reference evidence="3 4" key="1">
    <citation type="journal article" date="2011" name="J. Gen. Appl. Microbiol.">
        <title>Draft genome sequencing of the enigmatic basidiomycete Mixia osmundae.</title>
        <authorList>
            <person name="Nishida H."/>
            <person name="Nagatsuka Y."/>
            <person name="Sugiyama J."/>
        </authorList>
    </citation>
    <scope>NUCLEOTIDE SEQUENCE [LARGE SCALE GENOMIC DNA]</scope>
    <source>
        <strain evidence="4">CBS 9802 / IAM 14324 / JCM 22182 / KY 12970</strain>
    </source>
</reference>
<dbReference type="Pfam" id="PF00106">
    <property type="entry name" value="adh_short"/>
    <property type="match status" value="2"/>
</dbReference>
<dbReference type="GO" id="GO:0016491">
    <property type="term" value="F:oxidoreductase activity"/>
    <property type="evidence" value="ECO:0007669"/>
    <property type="project" value="UniProtKB-KW"/>
</dbReference>
<dbReference type="InterPro" id="IPR002347">
    <property type="entry name" value="SDR_fam"/>
</dbReference>
<dbReference type="EMBL" id="BABT02000220">
    <property type="protein sequence ID" value="GAA99210.1"/>
    <property type="molecule type" value="Genomic_DNA"/>
</dbReference>
<evidence type="ECO:0000256" key="1">
    <source>
        <dbReference type="ARBA" id="ARBA00022857"/>
    </source>
</evidence>
<dbReference type="OMA" id="RHIFEND"/>
<proteinExistence type="predicted"/>
<name>G7E991_MIXOS</name>
<keyword evidence="4" id="KW-1185">Reference proteome</keyword>
<organism evidence="3 4">
    <name type="scientific">Mixia osmundae (strain CBS 9802 / IAM 14324 / JCM 22182 / KY 12970)</name>
    <dbReference type="NCBI Taxonomy" id="764103"/>
    <lineage>
        <taxon>Eukaryota</taxon>
        <taxon>Fungi</taxon>
        <taxon>Dikarya</taxon>
        <taxon>Basidiomycota</taxon>
        <taxon>Pucciniomycotina</taxon>
        <taxon>Mixiomycetes</taxon>
        <taxon>Mixiales</taxon>
        <taxon>Mixiaceae</taxon>
        <taxon>Mixia</taxon>
    </lineage>
</organism>
<evidence type="ECO:0000313" key="4">
    <source>
        <dbReference type="Proteomes" id="UP000009131"/>
    </source>
</evidence>
<dbReference type="RefSeq" id="XP_014568455.1">
    <property type="nucleotide sequence ID" value="XM_014712969.1"/>
</dbReference>
<dbReference type="InterPro" id="IPR020904">
    <property type="entry name" value="Sc_DH/Rdtase_CS"/>
</dbReference>
<dbReference type="Proteomes" id="UP000009131">
    <property type="component" value="Unassembled WGS sequence"/>
</dbReference>
<evidence type="ECO:0008006" key="5">
    <source>
        <dbReference type="Google" id="ProtNLM"/>
    </source>
</evidence>
<dbReference type="InParanoid" id="G7E991"/>
<dbReference type="SUPFAM" id="SSF51735">
    <property type="entry name" value="NAD(P)-binding Rossmann-fold domains"/>
    <property type="match status" value="1"/>
</dbReference>
<keyword evidence="1" id="KW-0521">NADP</keyword>
<keyword evidence="2" id="KW-0560">Oxidoreductase</keyword>
<gene>
    <name evidence="3" type="primary">Mo05903</name>
    <name evidence="3" type="ORF">E5Q_05903</name>
</gene>
<reference evidence="3 4" key="2">
    <citation type="journal article" date="2012" name="Open Biol.">
        <title>Characteristics of nucleosomes and linker DNA regions on the genome of the basidiomycete Mixia osmundae revealed by mono- and dinucleosome mapping.</title>
        <authorList>
            <person name="Nishida H."/>
            <person name="Kondo S."/>
            <person name="Matsumoto T."/>
            <person name="Suzuki Y."/>
            <person name="Yoshikawa H."/>
            <person name="Taylor T.D."/>
            <person name="Sugiyama J."/>
        </authorList>
    </citation>
    <scope>NUCLEOTIDE SEQUENCE [LARGE SCALE GENOMIC DNA]</scope>
    <source>
        <strain evidence="4">CBS 9802 / IAM 14324 / JCM 22182 / KY 12970</strain>
    </source>
</reference>
<accession>G7E991</accession>
<dbReference type="PANTHER" id="PTHR43658">
    <property type="entry name" value="SHORT-CHAIN DEHYDROGENASE/REDUCTASE"/>
    <property type="match status" value="1"/>
</dbReference>
<dbReference type="HOGENOM" id="CLU_010194_42_0_1"/>
<dbReference type="STRING" id="764103.G7E991"/>
<dbReference type="PROSITE" id="PS00061">
    <property type="entry name" value="ADH_SHORT"/>
    <property type="match status" value="1"/>
</dbReference>
<protein>
    <recommendedName>
        <fullName evidence="5">3-hydroxyacyl-CoA dehydrogenase type-2</fullName>
    </recommendedName>
</protein>